<name>A0A5B8BYI0_9MICO</name>
<feature type="domain" description="ABC3 transporter permease C-terminal" evidence="8">
    <location>
        <begin position="925"/>
        <end position="1041"/>
    </location>
</feature>
<gene>
    <name evidence="9" type="ORF">FE374_00320</name>
</gene>
<feature type="transmembrane region" description="Helical" evidence="7">
    <location>
        <begin position="461"/>
        <end position="480"/>
    </location>
</feature>
<keyword evidence="2" id="KW-1003">Cell membrane</keyword>
<feature type="transmembrane region" description="Helical" evidence="7">
    <location>
        <begin position="341"/>
        <end position="362"/>
    </location>
</feature>
<accession>A0A5B8BYI0</accession>
<dbReference type="GO" id="GO:0022857">
    <property type="term" value="F:transmembrane transporter activity"/>
    <property type="evidence" value="ECO:0007669"/>
    <property type="project" value="TreeGrafter"/>
</dbReference>
<evidence type="ECO:0000256" key="3">
    <source>
        <dbReference type="ARBA" id="ARBA00022692"/>
    </source>
</evidence>
<dbReference type="InterPro" id="IPR003838">
    <property type="entry name" value="ABC3_permease_C"/>
</dbReference>
<comment type="subcellular location">
    <subcellularLocation>
        <location evidence="1">Cell membrane</location>
        <topology evidence="1">Multi-pass membrane protein</topology>
    </subcellularLocation>
</comment>
<dbReference type="OrthoDB" id="5101691at2"/>
<evidence type="ECO:0000256" key="6">
    <source>
        <dbReference type="ARBA" id="ARBA00038076"/>
    </source>
</evidence>
<evidence type="ECO:0000256" key="7">
    <source>
        <dbReference type="SAM" id="Phobius"/>
    </source>
</evidence>
<dbReference type="GO" id="GO:0005886">
    <property type="term" value="C:plasma membrane"/>
    <property type="evidence" value="ECO:0007669"/>
    <property type="project" value="UniProtKB-SubCell"/>
</dbReference>
<reference evidence="9 10" key="1">
    <citation type="submission" date="2019-05" db="EMBL/GenBank/DDBJ databases">
        <title>Georgenia *** sp. nov., and Georgenia *** sp. nov., isolated from the intestinal contents of plateau pika (Ochotona curzoniae) in the Qinghai-Tibet plateau of China.</title>
        <authorList>
            <person name="Tian Z."/>
        </authorList>
    </citation>
    <scope>NUCLEOTIDE SEQUENCE [LARGE SCALE GENOMIC DNA]</scope>
    <source>
        <strain evidence="9 10">Z443</strain>
    </source>
</reference>
<comment type="similarity">
    <text evidence="6">Belongs to the ABC-4 integral membrane protein family.</text>
</comment>
<feature type="transmembrane region" description="Helical" evidence="7">
    <location>
        <begin position="515"/>
        <end position="532"/>
    </location>
</feature>
<evidence type="ECO:0000313" key="10">
    <source>
        <dbReference type="Proteomes" id="UP000314616"/>
    </source>
</evidence>
<feature type="transmembrane region" description="Helical" evidence="7">
    <location>
        <begin position="382"/>
        <end position="404"/>
    </location>
</feature>
<sequence>MRTLGGLATRRLGGHPAAVAAVVATAVLAVLVLATLQAFTSSLSRGGVTTAVTSAEPVDRSIVVSGSIHADGLAAMDTAVRDAVAAADRPITVHLATRSVSWTLPGGQPDSPDLARLAHLSGIEEHAELVGGAWPRDAAPATATRIEVAAPEAVAEQLGWAVGQQVRLESRLPTGPQELAVTVTGIYRATDPTDPFWLGDAFANTGVVREEFTTYGPLVTTAATFADHLARSANATWRLYPQLAGLDAAALPAARADVDALLEDLASRPVLADTEVTSPLPDLLAGAHATQLRTRSALLTPALLLGLLAATAVLLAGSLLGSLRDAEDRLLLARGADRRHLLLLATAEAAVVAVPAAVVAGLVAPPLATALAGTGAAPAGTWLTAVAVAVAVGVLLVVTAARTAPPAPGSRRAARPRLALVRRSGLDLVLVGLGVVGYTQLRRYAGTAGAAALTGRVDPFVVGAPALVLLAVSVVSLRLLPVLTRLGRRLASRSRGLPTAWGGWQVDRYLPRQSGLVLLLVLAVAMGSLALVHRGTAAQAHADQATYQVGADLRVDLPMAPAAASLTVEQLLAAEVGGRERVLPVLRQHVTVGPLDGVDLLALDVDRAPGVVRARPDQLGGRDLAGLLEPLVAARPASAVLDLPGEPATLAVDVELADAAPGTAAEPAAGATPGPTTGARLAVVLEDGSGLWHRVAVDLPTAPGLHTLTFDLTGGSDDGIPTYPLAVAGLDAELPGPLRGDLVREMRTVEAGAAPVVVPGSTEWSWSGGEGRAVAVRAGATAAGPLPVLVTPGVLAAAGAELGEEVRIPWNGGSLTLVPTAVVAGWPSLDEPREGIVADLPSLVARGLDPADLRTTAAALAAPDRVTQWWLGLPESADGTDASAVAEALREALPPGTVVADRAAAAAELAADPLAAGMSQALLLVTGAALVLAVIGFTVTTVVLMNRQRGELAVLYALGAPPRAVRRALLVERAALVTGTTVLGVVLGTVAAVAIVPSTVISTDVVPPVPAVQVAPPWLALVGFAVAVVVLLLLVTLGLVRRLRPRRVAAILRAGGTT</sequence>
<evidence type="ECO:0000259" key="8">
    <source>
        <dbReference type="Pfam" id="PF02687"/>
    </source>
</evidence>
<keyword evidence="4 7" id="KW-1133">Transmembrane helix</keyword>
<dbReference type="Pfam" id="PF02687">
    <property type="entry name" value="FtsX"/>
    <property type="match status" value="1"/>
</dbReference>
<dbReference type="KEGG" id="gyu:FE374_00320"/>
<keyword evidence="3 7" id="KW-0812">Transmembrane</keyword>
<dbReference type="Proteomes" id="UP000314616">
    <property type="component" value="Chromosome"/>
</dbReference>
<evidence type="ECO:0000256" key="2">
    <source>
        <dbReference type="ARBA" id="ARBA00022475"/>
    </source>
</evidence>
<dbReference type="RefSeq" id="WP_139926725.1">
    <property type="nucleotide sequence ID" value="NZ_CP040915.1"/>
</dbReference>
<dbReference type="EMBL" id="CP040915">
    <property type="protein sequence ID" value="QDC23283.1"/>
    <property type="molecule type" value="Genomic_DNA"/>
</dbReference>
<dbReference type="PANTHER" id="PTHR30572">
    <property type="entry name" value="MEMBRANE COMPONENT OF TRANSPORTER-RELATED"/>
    <property type="match status" value="1"/>
</dbReference>
<dbReference type="InterPro" id="IPR050250">
    <property type="entry name" value="Macrolide_Exporter_MacB"/>
</dbReference>
<feature type="transmembrane region" description="Helical" evidence="7">
    <location>
        <begin position="12"/>
        <end position="36"/>
    </location>
</feature>
<evidence type="ECO:0000313" key="9">
    <source>
        <dbReference type="EMBL" id="QDC23283.1"/>
    </source>
</evidence>
<evidence type="ECO:0000256" key="1">
    <source>
        <dbReference type="ARBA" id="ARBA00004651"/>
    </source>
</evidence>
<organism evidence="9 10">
    <name type="scientific">Georgenia yuyongxinii</name>
    <dbReference type="NCBI Taxonomy" id="2589797"/>
    <lineage>
        <taxon>Bacteria</taxon>
        <taxon>Bacillati</taxon>
        <taxon>Actinomycetota</taxon>
        <taxon>Actinomycetes</taxon>
        <taxon>Micrococcales</taxon>
        <taxon>Bogoriellaceae</taxon>
        <taxon>Georgenia</taxon>
    </lineage>
</organism>
<feature type="transmembrane region" description="Helical" evidence="7">
    <location>
        <begin position="1018"/>
        <end position="1040"/>
    </location>
</feature>
<evidence type="ECO:0000256" key="4">
    <source>
        <dbReference type="ARBA" id="ARBA00022989"/>
    </source>
</evidence>
<proteinExistence type="inferred from homology"/>
<keyword evidence="5 7" id="KW-0472">Membrane</keyword>
<feature type="transmembrane region" description="Helical" evidence="7">
    <location>
        <begin position="921"/>
        <end position="945"/>
    </location>
</feature>
<protein>
    <submittedName>
        <fullName evidence="9">FtsX-like permease family protein</fullName>
    </submittedName>
</protein>
<feature type="transmembrane region" description="Helical" evidence="7">
    <location>
        <begin position="425"/>
        <end position="441"/>
    </location>
</feature>
<feature type="transmembrane region" description="Helical" evidence="7">
    <location>
        <begin position="974"/>
        <end position="998"/>
    </location>
</feature>
<evidence type="ECO:0000256" key="5">
    <source>
        <dbReference type="ARBA" id="ARBA00023136"/>
    </source>
</evidence>
<dbReference type="PANTHER" id="PTHR30572:SF4">
    <property type="entry name" value="ABC TRANSPORTER PERMEASE YTRF"/>
    <property type="match status" value="1"/>
</dbReference>
<feature type="transmembrane region" description="Helical" evidence="7">
    <location>
        <begin position="298"/>
        <end position="320"/>
    </location>
</feature>
<dbReference type="AlphaFoldDB" id="A0A5B8BYI0"/>